<reference evidence="5 6" key="1">
    <citation type="submission" date="2016-10" db="EMBL/GenBank/DDBJ databases">
        <authorList>
            <person name="de Groot N.N."/>
        </authorList>
    </citation>
    <scope>NUCLEOTIDE SEQUENCE [LARGE SCALE GENOMIC DNA]</scope>
    <source>
        <strain evidence="5 6">RK1</strain>
    </source>
</reference>
<feature type="domain" description="HTH araC/xylS-type" evidence="4">
    <location>
        <begin position="1"/>
        <end position="79"/>
    </location>
</feature>
<dbReference type="SMART" id="SM00342">
    <property type="entry name" value="HTH_ARAC"/>
    <property type="match status" value="1"/>
</dbReference>
<dbReference type="GO" id="GO:0003700">
    <property type="term" value="F:DNA-binding transcription factor activity"/>
    <property type="evidence" value="ECO:0007669"/>
    <property type="project" value="InterPro"/>
</dbReference>
<protein>
    <submittedName>
        <fullName evidence="5">Helix-turn-helix domain-containing protein</fullName>
    </submittedName>
</protein>
<keyword evidence="6" id="KW-1185">Reference proteome</keyword>
<dbReference type="PANTHER" id="PTHR43280">
    <property type="entry name" value="ARAC-FAMILY TRANSCRIPTIONAL REGULATOR"/>
    <property type="match status" value="1"/>
</dbReference>
<dbReference type="PROSITE" id="PS01124">
    <property type="entry name" value="HTH_ARAC_FAMILY_2"/>
    <property type="match status" value="1"/>
</dbReference>
<organism evidence="5 6">
    <name type="scientific">Parapedobacter indicus</name>
    <dbReference type="NCBI Taxonomy" id="1477437"/>
    <lineage>
        <taxon>Bacteria</taxon>
        <taxon>Pseudomonadati</taxon>
        <taxon>Bacteroidota</taxon>
        <taxon>Sphingobacteriia</taxon>
        <taxon>Sphingobacteriales</taxon>
        <taxon>Sphingobacteriaceae</taxon>
        <taxon>Parapedobacter</taxon>
    </lineage>
</organism>
<proteinExistence type="predicted"/>
<dbReference type="AlphaFoldDB" id="A0A1I3RYU6"/>
<evidence type="ECO:0000259" key="4">
    <source>
        <dbReference type="PROSITE" id="PS01124"/>
    </source>
</evidence>
<accession>A0A1I3RYU6</accession>
<evidence type="ECO:0000313" key="6">
    <source>
        <dbReference type="Proteomes" id="UP000198670"/>
    </source>
</evidence>
<dbReference type="OrthoDB" id="9779074at2"/>
<gene>
    <name evidence="5" type="ORF">SAMN05444682_110158</name>
</gene>
<dbReference type="Proteomes" id="UP000198670">
    <property type="component" value="Unassembled WGS sequence"/>
</dbReference>
<dbReference type="STRING" id="1477437.SAMN05444682_110158"/>
<evidence type="ECO:0000256" key="1">
    <source>
        <dbReference type="ARBA" id="ARBA00023015"/>
    </source>
</evidence>
<sequence length="79" mass="9100">MHDNLSNHLNLDELAAEHNVSYTWFRKAFKEVIGVSPGQYLLNFKLEKTCKLRKETGLTVAEIAFEMNISPSLFKKESK</sequence>
<keyword evidence="2" id="KW-0238">DNA-binding</keyword>
<evidence type="ECO:0000256" key="2">
    <source>
        <dbReference type="ARBA" id="ARBA00023125"/>
    </source>
</evidence>
<dbReference type="Pfam" id="PF12833">
    <property type="entry name" value="HTH_18"/>
    <property type="match status" value="1"/>
</dbReference>
<keyword evidence="3" id="KW-0804">Transcription</keyword>
<dbReference type="GO" id="GO:0043565">
    <property type="term" value="F:sequence-specific DNA binding"/>
    <property type="evidence" value="ECO:0007669"/>
    <property type="project" value="InterPro"/>
</dbReference>
<dbReference type="EMBL" id="FOQO01000010">
    <property type="protein sequence ID" value="SFJ50539.1"/>
    <property type="molecule type" value="Genomic_DNA"/>
</dbReference>
<dbReference type="Gene3D" id="1.10.10.60">
    <property type="entry name" value="Homeodomain-like"/>
    <property type="match status" value="1"/>
</dbReference>
<dbReference type="SUPFAM" id="SSF46689">
    <property type="entry name" value="Homeodomain-like"/>
    <property type="match status" value="1"/>
</dbReference>
<evidence type="ECO:0000313" key="5">
    <source>
        <dbReference type="EMBL" id="SFJ50539.1"/>
    </source>
</evidence>
<dbReference type="InterPro" id="IPR009057">
    <property type="entry name" value="Homeodomain-like_sf"/>
</dbReference>
<keyword evidence="1" id="KW-0805">Transcription regulation</keyword>
<name>A0A1I3RYU6_9SPHI</name>
<dbReference type="PANTHER" id="PTHR43280:SF30">
    <property type="entry name" value="MMSAB OPERON REGULATORY PROTEIN"/>
    <property type="match status" value="1"/>
</dbReference>
<evidence type="ECO:0000256" key="3">
    <source>
        <dbReference type="ARBA" id="ARBA00023163"/>
    </source>
</evidence>
<dbReference type="InterPro" id="IPR018060">
    <property type="entry name" value="HTH_AraC"/>
</dbReference>
<dbReference type="RefSeq" id="WP_090629721.1">
    <property type="nucleotide sequence ID" value="NZ_FOQO01000010.1"/>
</dbReference>